<evidence type="ECO:0000313" key="2">
    <source>
        <dbReference type="Proteomes" id="UP001150603"/>
    </source>
</evidence>
<proteinExistence type="predicted"/>
<sequence>MSTTAQLGADAYNSKLRAMATSMFPGRSLSPEEIDYIIRREKFKDKHKGHEGMHLVMFLILVIAMASLPQTVTFWRRRHPRSYRLVSIASICLIPPYFALGSGYYRFITMWLAYAIANIYVLYKATREPLHPSTPRNVYQWFAFINKASYAVSFLGGIMFMFCFFDVIPRFTDSDFFIETSMMTMFYGLYFGLMSRDLVTLCTDKMAATLGYSSMASLPTKTLPQHVCCVCGAGLISDESDHGMLFSDNDSSSGSGAKPSVNVIAEPTHKLECGHEFHASCIRGWCVVGKRDICPFCREKVDLETFKQNPWDKQEIVYVTALEYMRYFISWQPLTILVLATIYWILGLE</sequence>
<dbReference type="Proteomes" id="UP001150603">
    <property type="component" value="Unassembled WGS sequence"/>
</dbReference>
<dbReference type="EMBL" id="JANBPW010002641">
    <property type="protein sequence ID" value="KAJ1940101.1"/>
    <property type="molecule type" value="Genomic_DNA"/>
</dbReference>
<comment type="caution">
    <text evidence="1">The sequence shown here is derived from an EMBL/GenBank/DDBJ whole genome shotgun (WGS) entry which is preliminary data.</text>
</comment>
<keyword evidence="2" id="KW-1185">Reference proteome</keyword>
<name>A0ACC1J767_9FUNG</name>
<reference evidence="1" key="1">
    <citation type="submission" date="2022-07" db="EMBL/GenBank/DDBJ databases">
        <title>Phylogenomic reconstructions and comparative analyses of Kickxellomycotina fungi.</title>
        <authorList>
            <person name="Reynolds N.K."/>
            <person name="Stajich J.E."/>
            <person name="Barry K."/>
            <person name="Grigoriev I.V."/>
            <person name="Crous P."/>
            <person name="Smith M.E."/>
        </authorList>
    </citation>
    <scope>NUCLEOTIDE SEQUENCE</scope>
    <source>
        <strain evidence="1">NRRL 5244</strain>
    </source>
</reference>
<evidence type="ECO:0000313" key="1">
    <source>
        <dbReference type="EMBL" id="KAJ1940101.1"/>
    </source>
</evidence>
<organism evidence="1 2">
    <name type="scientific">Linderina macrospora</name>
    <dbReference type="NCBI Taxonomy" id="4868"/>
    <lineage>
        <taxon>Eukaryota</taxon>
        <taxon>Fungi</taxon>
        <taxon>Fungi incertae sedis</taxon>
        <taxon>Zoopagomycota</taxon>
        <taxon>Kickxellomycotina</taxon>
        <taxon>Kickxellomycetes</taxon>
        <taxon>Kickxellales</taxon>
        <taxon>Kickxellaceae</taxon>
        <taxon>Linderina</taxon>
    </lineage>
</organism>
<gene>
    <name evidence="1" type="ORF">FBU59_003909</name>
</gene>
<protein>
    <submittedName>
        <fullName evidence="1">Uncharacterized protein</fullName>
    </submittedName>
</protein>
<accession>A0ACC1J767</accession>